<name>A1CG00_ASPCL</name>
<dbReference type="RefSeq" id="XP_001272306.1">
    <property type="nucleotide sequence ID" value="XM_001272305.1"/>
</dbReference>
<evidence type="ECO:0000259" key="2">
    <source>
        <dbReference type="Pfam" id="PF14420"/>
    </source>
</evidence>
<reference evidence="3 4" key="1">
    <citation type="journal article" date="2008" name="PLoS Genet.">
        <title>Genomic islands in the pathogenic filamentous fungus Aspergillus fumigatus.</title>
        <authorList>
            <person name="Fedorova N.D."/>
            <person name="Khaldi N."/>
            <person name="Joardar V.S."/>
            <person name="Maiti R."/>
            <person name="Amedeo P."/>
            <person name="Anderson M.J."/>
            <person name="Crabtree J."/>
            <person name="Silva J.C."/>
            <person name="Badger J.H."/>
            <person name="Albarraq A."/>
            <person name="Angiuoli S."/>
            <person name="Bussey H."/>
            <person name="Bowyer P."/>
            <person name="Cotty P.J."/>
            <person name="Dyer P.S."/>
            <person name="Egan A."/>
            <person name="Galens K."/>
            <person name="Fraser-Liggett C.M."/>
            <person name="Haas B.J."/>
            <person name="Inman J.M."/>
            <person name="Kent R."/>
            <person name="Lemieux S."/>
            <person name="Malavazi I."/>
            <person name="Orvis J."/>
            <person name="Roemer T."/>
            <person name="Ronning C.M."/>
            <person name="Sundaram J.P."/>
            <person name="Sutton G."/>
            <person name="Turner G."/>
            <person name="Venter J.C."/>
            <person name="White O.R."/>
            <person name="Whitty B.R."/>
            <person name="Youngman P."/>
            <person name="Wolfe K.H."/>
            <person name="Goldman G.H."/>
            <person name="Wortman J.R."/>
            <person name="Jiang B."/>
            <person name="Denning D.W."/>
            <person name="Nierman W.C."/>
        </authorList>
    </citation>
    <scope>NUCLEOTIDE SEQUENCE [LARGE SCALE GENOMIC DNA]</scope>
    <source>
        <strain evidence="4">ATCC 1007 / CBS 513.65 / DSM 816 / NCTC 3887 / NRRL 1</strain>
    </source>
</reference>
<gene>
    <name evidence="3" type="ORF">ACLA_065120</name>
</gene>
<dbReference type="Pfam" id="PF14420">
    <property type="entry name" value="Clr5"/>
    <property type="match status" value="1"/>
</dbReference>
<feature type="region of interest" description="Disordered" evidence="1">
    <location>
        <begin position="125"/>
        <end position="147"/>
    </location>
</feature>
<feature type="compositionally biased region" description="Polar residues" evidence="1">
    <location>
        <begin position="79"/>
        <end position="96"/>
    </location>
</feature>
<feature type="compositionally biased region" description="Low complexity" evidence="1">
    <location>
        <begin position="65"/>
        <end position="78"/>
    </location>
</feature>
<evidence type="ECO:0000256" key="1">
    <source>
        <dbReference type="SAM" id="MobiDB-lite"/>
    </source>
</evidence>
<feature type="region of interest" description="Disordered" evidence="1">
    <location>
        <begin position="41"/>
        <end position="99"/>
    </location>
</feature>
<sequence length="224" mass="24668">MKTSIPSDVWEKKKALIAKLYKDEEWPLKQVIKKIRSDSFNPRLKKWRVTKPSRQTRKKSPDGQSKSSGDESGNEGSSPKAQTSSNSPRTPSQPIQQRDVKPAAYAKIPAPVLFDNQSLSETWALPAGQQPSPCPSEQYGSPNGSPAVSHPHPYDAVFVSQTPAMTHAYNGAPFAVTDAGMQEPVSSTATTVPMQWPLLLVQWLNLHRCTSILLLPKGPHQHIL</sequence>
<dbReference type="KEGG" id="act:ACLA_065120"/>
<dbReference type="OrthoDB" id="5308957at2759"/>
<dbReference type="AlphaFoldDB" id="A1CG00"/>
<evidence type="ECO:0000313" key="3">
    <source>
        <dbReference type="EMBL" id="EAW10880.1"/>
    </source>
</evidence>
<accession>A1CG00</accession>
<proteinExistence type="predicted"/>
<dbReference type="GeneID" id="4704606"/>
<dbReference type="Proteomes" id="UP000006701">
    <property type="component" value="Unassembled WGS sequence"/>
</dbReference>
<dbReference type="EMBL" id="DS027053">
    <property type="protein sequence ID" value="EAW10880.1"/>
    <property type="molecule type" value="Genomic_DNA"/>
</dbReference>
<evidence type="ECO:0000313" key="4">
    <source>
        <dbReference type="Proteomes" id="UP000006701"/>
    </source>
</evidence>
<keyword evidence="4" id="KW-1185">Reference proteome</keyword>
<protein>
    <recommendedName>
        <fullName evidence="2">Clr5 domain-containing protein</fullName>
    </recommendedName>
</protein>
<dbReference type="HOGENOM" id="CLU_1234735_0_0_1"/>
<feature type="domain" description="Clr5" evidence="2">
    <location>
        <begin position="7"/>
        <end position="51"/>
    </location>
</feature>
<dbReference type="InterPro" id="IPR025676">
    <property type="entry name" value="Clr5_dom"/>
</dbReference>
<organism evidence="3 4">
    <name type="scientific">Aspergillus clavatus (strain ATCC 1007 / CBS 513.65 / DSM 816 / NCTC 3887 / NRRL 1 / QM 1276 / 107)</name>
    <dbReference type="NCBI Taxonomy" id="344612"/>
    <lineage>
        <taxon>Eukaryota</taxon>
        <taxon>Fungi</taxon>
        <taxon>Dikarya</taxon>
        <taxon>Ascomycota</taxon>
        <taxon>Pezizomycotina</taxon>
        <taxon>Eurotiomycetes</taxon>
        <taxon>Eurotiomycetidae</taxon>
        <taxon>Eurotiales</taxon>
        <taxon>Aspergillaceae</taxon>
        <taxon>Aspergillus</taxon>
        <taxon>Aspergillus subgen. Fumigati</taxon>
    </lineage>
</organism>
<dbReference type="VEuPathDB" id="FungiDB:ACLA_065120"/>
<feature type="compositionally biased region" description="Basic residues" evidence="1">
    <location>
        <begin position="43"/>
        <end position="58"/>
    </location>
</feature>
<dbReference type="eggNOG" id="ENOG502RNRR">
    <property type="taxonomic scope" value="Eukaryota"/>
</dbReference>